<feature type="domain" description="Endonuclease/exonuclease/phosphatase" evidence="1">
    <location>
        <begin position="75"/>
        <end position="379"/>
    </location>
</feature>
<dbReference type="AlphaFoldDB" id="A0A5M8FLQ5"/>
<dbReference type="Proteomes" id="UP000322981">
    <property type="component" value="Unassembled WGS sequence"/>
</dbReference>
<reference evidence="2 3" key="1">
    <citation type="submission" date="2019-09" db="EMBL/GenBank/DDBJ databases">
        <title>Whole-genome sequence of the purple sulfur bacterium Thiohalocapsa marina DSM 19078.</title>
        <authorList>
            <person name="Kyndt J.A."/>
            <person name="Meyer T.E."/>
        </authorList>
    </citation>
    <scope>NUCLEOTIDE SEQUENCE [LARGE SCALE GENOMIC DNA]</scope>
    <source>
        <strain evidence="2 3">DSM 19078</strain>
    </source>
</reference>
<comment type="caution">
    <text evidence="2">The sequence shown here is derived from an EMBL/GenBank/DDBJ whole genome shotgun (WGS) entry which is preliminary data.</text>
</comment>
<keyword evidence="3" id="KW-1185">Reference proteome</keyword>
<sequence length="396" mass="43630">MFKHGLKRARCRRRSIVPACLRRRVSVVGGRSRLNPLPVRVSVRALLQASALVAAVALSWSGLAAAAPAPELVLGTWNLEHLAAEDRAGCRPRQAADYARLRAVAERLDADIVALQEVENAAAVARVFDPARYDIVVSERREARSVGCRGMPGQARTVLRTGFAIQRERLAALGLDWRALPPYRALGIEGGRWGTRIRIEPLERADSALPEARPGVAGHSATALELMSLHLKAGCAWGRLDGSGVNRPQCLLLRRQRGILEQWVDGRAEAGQAFALMGDFNRQLDQPRDDLWRELDDGEVCDWRDDKQLGRQCRPGTRVAHPGADLLLANAGRPFPYPRNPKYPYAIDHFVFGGDAATWVIDDSFVALGFPQGPPPSDHHPLRIRLRLPSSSNPTR</sequence>
<dbReference type="GO" id="GO:0003824">
    <property type="term" value="F:catalytic activity"/>
    <property type="evidence" value="ECO:0007669"/>
    <property type="project" value="InterPro"/>
</dbReference>
<dbReference type="EMBL" id="VWXX01000008">
    <property type="protein sequence ID" value="KAA6185667.1"/>
    <property type="molecule type" value="Genomic_DNA"/>
</dbReference>
<protein>
    <recommendedName>
        <fullName evidence="1">Endonuclease/exonuclease/phosphatase domain-containing protein</fullName>
    </recommendedName>
</protein>
<dbReference type="InterPro" id="IPR036691">
    <property type="entry name" value="Endo/exonu/phosph_ase_sf"/>
</dbReference>
<dbReference type="SUPFAM" id="SSF56219">
    <property type="entry name" value="DNase I-like"/>
    <property type="match status" value="1"/>
</dbReference>
<dbReference type="Gene3D" id="3.60.10.10">
    <property type="entry name" value="Endonuclease/exonuclease/phosphatase"/>
    <property type="match status" value="1"/>
</dbReference>
<gene>
    <name evidence="2" type="ORF">F2Q65_08205</name>
</gene>
<dbReference type="Pfam" id="PF03372">
    <property type="entry name" value="Exo_endo_phos"/>
    <property type="match status" value="1"/>
</dbReference>
<evidence type="ECO:0000313" key="2">
    <source>
        <dbReference type="EMBL" id="KAA6185667.1"/>
    </source>
</evidence>
<dbReference type="RefSeq" id="WP_150092259.1">
    <property type="nucleotide sequence ID" value="NZ_JBFUOH010000003.1"/>
</dbReference>
<evidence type="ECO:0000259" key="1">
    <source>
        <dbReference type="Pfam" id="PF03372"/>
    </source>
</evidence>
<organism evidence="2 3">
    <name type="scientific">Thiohalocapsa marina</name>
    <dbReference type="NCBI Taxonomy" id="424902"/>
    <lineage>
        <taxon>Bacteria</taxon>
        <taxon>Pseudomonadati</taxon>
        <taxon>Pseudomonadota</taxon>
        <taxon>Gammaproteobacteria</taxon>
        <taxon>Chromatiales</taxon>
        <taxon>Chromatiaceae</taxon>
        <taxon>Thiohalocapsa</taxon>
    </lineage>
</organism>
<dbReference type="InterPro" id="IPR005135">
    <property type="entry name" value="Endo/exonuclease/phosphatase"/>
</dbReference>
<evidence type="ECO:0000313" key="3">
    <source>
        <dbReference type="Proteomes" id="UP000322981"/>
    </source>
</evidence>
<proteinExistence type="predicted"/>
<dbReference type="OrthoDB" id="395856at2"/>
<name>A0A5M8FLQ5_9GAMM</name>
<accession>A0A5M8FLQ5</accession>